<dbReference type="AlphaFoldDB" id="A0A060SYG4"/>
<organism evidence="8">
    <name type="scientific">Blastobotrys adeninivorans</name>
    <name type="common">Yeast</name>
    <name type="synonym">Arxula adeninivorans</name>
    <dbReference type="NCBI Taxonomy" id="409370"/>
    <lineage>
        <taxon>Eukaryota</taxon>
        <taxon>Fungi</taxon>
        <taxon>Dikarya</taxon>
        <taxon>Ascomycota</taxon>
        <taxon>Saccharomycotina</taxon>
        <taxon>Dipodascomycetes</taxon>
        <taxon>Dipodascales</taxon>
        <taxon>Trichomonascaceae</taxon>
        <taxon>Blastobotrys</taxon>
    </lineage>
</organism>
<feature type="transmembrane region" description="Helical" evidence="7">
    <location>
        <begin position="271"/>
        <end position="288"/>
    </location>
</feature>
<protein>
    <submittedName>
        <fullName evidence="8">ARAD1C00968p</fullName>
    </submittedName>
</protein>
<accession>A0A060SYG4</accession>
<feature type="transmembrane region" description="Helical" evidence="7">
    <location>
        <begin position="168"/>
        <end position="190"/>
    </location>
</feature>
<dbReference type="EMBL" id="HG937693">
    <property type="protein sequence ID" value="CDP33935.1"/>
    <property type="molecule type" value="Genomic_DNA"/>
</dbReference>
<gene>
    <name evidence="8" type="ORF">GNLVRS02_ARAD1C00968g</name>
</gene>
<keyword evidence="3 7" id="KW-0812">Transmembrane</keyword>
<evidence type="ECO:0000313" key="8">
    <source>
        <dbReference type="EMBL" id="CDP33935.1"/>
    </source>
</evidence>
<dbReference type="Pfam" id="PF02535">
    <property type="entry name" value="Zip"/>
    <property type="match status" value="2"/>
</dbReference>
<evidence type="ECO:0000256" key="5">
    <source>
        <dbReference type="ARBA" id="ARBA00023034"/>
    </source>
</evidence>
<dbReference type="PANTHER" id="PTHR16133">
    <property type="entry name" value="SOLUTE CARRIER FAMILY 39 ZINC TRANSPORTER , MEMBER 9-RELATED"/>
    <property type="match status" value="1"/>
</dbReference>
<proteinExistence type="predicted"/>
<feature type="transmembrane region" description="Helical" evidence="7">
    <location>
        <begin position="202"/>
        <end position="226"/>
    </location>
</feature>
<evidence type="ECO:0000256" key="2">
    <source>
        <dbReference type="ARBA" id="ARBA00004394"/>
    </source>
</evidence>
<reference evidence="8" key="2">
    <citation type="submission" date="2014-06" db="EMBL/GenBank/DDBJ databases">
        <title>The complete genome of Blastobotrys (Arxula) adeninivorans LS3 - a yeast of biotechnological interest.</title>
        <authorList>
            <person name="Kunze G."/>
            <person name="Gaillardin C."/>
            <person name="Czernicka M."/>
            <person name="Durrens P."/>
            <person name="Martin T."/>
            <person name="Boer E."/>
            <person name="Gabaldon T."/>
            <person name="Cruz J."/>
            <person name="Talla E."/>
            <person name="Marck C."/>
            <person name="Goffeau A."/>
            <person name="Barbe V."/>
            <person name="Baret P."/>
            <person name="Baronian K."/>
            <person name="Beier S."/>
            <person name="Bleykasten C."/>
            <person name="Bode R."/>
            <person name="Casaregola S."/>
            <person name="Despons L."/>
            <person name="Fairhead C."/>
            <person name="Giersberg M."/>
            <person name="Gierski P."/>
            <person name="Hahnel U."/>
            <person name="Hartmann A."/>
            <person name="Jankowska D."/>
            <person name="Jubin C."/>
            <person name="Jung P."/>
            <person name="Lafontaine I."/>
            <person name="Leh-Louis V."/>
            <person name="Lemaire M."/>
            <person name="Marcet-Houben M."/>
            <person name="Mascher M."/>
            <person name="Morel G."/>
            <person name="Richard G.-F."/>
            <person name="Riechen J."/>
            <person name="Sacerdot C."/>
            <person name="Sarkar A."/>
            <person name="Savel G."/>
            <person name="Schacherer J."/>
            <person name="Sherman D."/>
            <person name="Straub M.-L."/>
            <person name="Stein N."/>
            <person name="Thierry A."/>
            <person name="Trautwein-Schult A."/>
            <person name="Westhof E."/>
            <person name="Worch S."/>
            <person name="Dujon B."/>
            <person name="Souciet J.-L."/>
            <person name="Wincker P."/>
            <person name="Scholz U."/>
            <person name="Neuveglise N."/>
        </authorList>
    </citation>
    <scope>NUCLEOTIDE SEQUENCE</scope>
    <source>
        <strain evidence="8">LS3</strain>
    </source>
</reference>
<evidence type="ECO:0000256" key="6">
    <source>
        <dbReference type="ARBA" id="ARBA00023136"/>
    </source>
</evidence>
<comment type="subcellular location">
    <subcellularLocation>
        <location evidence="1">Endomembrane system</location>
        <topology evidence="1">Multi-pass membrane protein</topology>
    </subcellularLocation>
    <subcellularLocation>
        <location evidence="2">Golgi apparatus membrane</location>
    </subcellularLocation>
</comment>
<dbReference type="PhylomeDB" id="A0A060SYG4"/>
<reference evidence="8" key="1">
    <citation type="submission" date="2014-02" db="EMBL/GenBank/DDBJ databases">
        <authorList>
            <person name="Genoscope - CEA"/>
        </authorList>
    </citation>
    <scope>NUCLEOTIDE SEQUENCE</scope>
    <source>
        <strain evidence="8">LS3</strain>
    </source>
</reference>
<dbReference type="GO" id="GO:0000139">
    <property type="term" value="C:Golgi membrane"/>
    <property type="evidence" value="ECO:0007669"/>
    <property type="project" value="UniProtKB-SubCell"/>
</dbReference>
<keyword evidence="6 7" id="KW-0472">Membrane</keyword>
<dbReference type="InterPro" id="IPR003689">
    <property type="entry name" value="ZIP"/>
</dbReference>
<evidence type="ECO:0000256" key="4">
    <source>
        <dbReference type="ARBA" id="ARBA00022989"/>
    </source>
</evidence>
<evidence type="ECO:0000256" key="1">
    <source>
        <dbReference type="ARBA" id="ARBA00004127"/>
    </source>
</evidence>
<sequence>MSPFVALLLICIVVGFGAFLAGLAPLSFTLSPERIRFVSAFGTGVLVGTSLIVIIPEGVETLNSVEAESIRQTMGLSLVCGFVLMYIIEKVPDYISQRRGQGFLPISIDLGALRPREVPSGDENMDQSPENGQKSTAMSTSVGLVIHSIADGIALGASISSQNVALELLVFLAIMIHKAPAAFGFSTVLLREDLSMAMIKRHLAAFAAAAPLGALITFAIIEIFGSSGDDSIMWWTGVLLIFSGGTFLFVAVHALQRGDDTKDLPGNDGPLFLLTVAGMLFPLVTLAVPDI</sequence>
<feature type="transmembrane region" description="Helical" evidence="7">
    <location>
        <begin position="232"/>
        <end position="251"/>
    </location>
</feature>
<dbReference type="PANTHER" id="PTHR16133:SF0">
    <property type="entry name" value="ZINC_IRON REGULATED TRANSPORTER-RELATED PROTEIN 102B, ISOFORM E"/>
    <property type="match status" value="1"/>
</dbReference>
<dbReference type="GO" id="GO:0006829">
    <property type="term" value="P:zinc ion transport"/>
    <property type="evidence" value="ECO:0007669"/>
    <property type="project" value="InterPro"/>
</dbReference>
<evidence type="ECO:0000256" key="7">
    <source>
        <dbReference type="SAM" id="Phobius"/>
    </source>
</evidence>
<dbReference type="GO" id="GO:0046873">
    <property type="term" value="F:metal ion transmembrane transporter activity"/>
    <property type="evidence" value="ECO:0007669"/>
    <property type="project" value="InterPro"/>
</dbReference>
<keyword evidence="4 7" id="KW-1133">Transmembrane helix</keyword>
<name>A0A060SYG4_BLAAD</name>
<feature type="transmembrane region" description="Helical" evidence="7">
    <location>
        <begin position="6"/>
        <end position="28"/>
    </location>
</feature>
<feature type="transmembrane region" description="Helical" evidence="7">
    <location>
        <begin position="70"/>
        <end position="88"/>
    </location>
</feature>
<dbReference type="InterPro" id="IPR045891">
    <property type="entry name" value="ZIP9"/>
</dbReference>
<keyword evidence="5" id="KW-0333">Golgi apparatus</keyword>
<feature type="transmembrane region" description="Helical" evidence="7">
    <location>
        <begin position="35"/>
        <end position="55"/>
    </location>
</feature>
<evidence type="ECO:0000256" key="3">
    <source>
        <dbReference type="ARBA" id="ARBA00022692"/>
    </source>
</evidence>